<keyword evidence="3" id="KW-1185">Reference proteome</keyword>
<dbReference type="AlphaFoldDB" id="A0A3P1BP29"/>
<feature type="domain" description="DUF5618" evidence="1">
    <location>
        <begin position="5"/>
        <end position="119"/>
    </location>
</feature>
<protein>
    <recommendedName>
        <fullName evidence="1">DUF5618 domain-containing protein</fullName>
    </recommendedName>
</protein>
<dbReference type="EMBL" id="RQJO01000009">
    <property type="protein sequence ID" value="RRB02673.1"/>
    <property type="molecule type" value="Genomic_DNA"/>
</dbReference>
<organism evidence="2 3">
    <name type="scientific">Larkinella rosea</name>
    <dbReference type="NCBI Taxonomy" id="2025312"/>
    <lineage>
        <taxon>Bacteria</taxon>
        <taxon>Pseudomonadati</taxon>
        <taxon>Bacteroidota</taxon>
        <taxon>Cytophagia</taxon>
        <taxon>Cytophagales</taxon>
        <taxon>Spirosomataceae</taxon>
        <taxon>Larkinella</taxon>
    </lineage>
</organism>
<sequence>MSTILDAKRYIDNAREILREKARKEDRFYQDTKYVKLAGHAAYTGILVALDGFLGKKTKGRIDVDWYKSQLAKLDKKVLNTFVSAYDILHLSMAYDGNPNVNVAKEGLDNAETLIKWVESKIASA</sequence>
<dbReference type="InterPro" id="IPR040988">
    <property type="entry name" value="DUF5618"/>
</dbReference>
<evidence type="ECO:0000313" key="3">
    <source>
        <dbReference type="Proteomes" id="UP000271925"/>
    </source>
</evidence>
<comment type="caution">
    <text evidence="2">The sequence shown here is derived from an EMBL/GenBank/DDBJ whole genome shotgun (WGS) entry which is preliminary data.</text>
</comment>
<dbReference type="RefSeq" id="WP_124876836.1">
    <property type="nucleotide sequence ID" value="NZ_RQJO01000009.1"/>
</dbReference>
<gene>
    <name evidence="2" type="ORF">EHT25_19700</name>
</gene>
<dbReference type="Gene3D" id="1.20.120.330">
    <property type="entry name" value="Nucleotidyltransferases domain 2"/>
    <property type="match status" value="1"/>
</dbReference>
<dbReference type="OrthoDB" id="957519at2"/>
<dbReference type="Proteomes" id="UP000271925">
    <property type="component" value="Unassembled WGS sequence"/>
</dbReference>
<evidence type="ECO:0000313" key="2">
    <source>
        <dbReference type="EMBL" id="RRB02673.1"/>
    </source>
</evidence>
<accession>A0A3P1BP29</accession>
<name>A0A3P1BP29_9BACT</name>
<proteinExistence type="predicted"/>
<reference evidence="2 3" key="1">
    <citation type="submission" date="2018-11" db="EMBL/GenBank/DDBJ databases">
        <authorList>
            <person name="Zhou Z."/>
            <person name="Wang G."/>
        </authorList>
    </citation>
    <scope>NUCLEOTIDE SEQUENCE [LARGE SCALE GENOMIC DNA]</scope>
    <source>
        <strain evidence="2 3">KCTC52004</strain>
    </source>
</reference>
<evidence type="ECO:0000259" key="1">
    <source>
        <dbReference type="Pfam" id="PF18498"/>
    </source>
</evidence>
<dbReference type="Pfam" id="PF18498">
    <property type="entry name" value="DUF5618"/>
    <property type="match status" value="1"/>
</dbReference>